<dbReference type="Pfam" id="PF00440">
    <property type="entry name" value="TetR_N"/>
    <property type="match status" value="1"/>
</dbReference>
<dbReference type="RefSeq" id="WP_073262941.1">
    <property type="nucleotide sequence ID" value="NZ_FRCS01000014.1"/>
</dbReference>
<keyword evidence="3" id="KW-0804">Transcription</keyword>
<dbReference type="Pfam" id="PF17937">
    <property type="entry name" value="TetR_C_28"/>
    <property type="match status" value="1"/>
</dbReference>
<dbReference type="AlphaFoldDB" id="A0A1M7RJ32"/>
<dbReference type="Proteomes" id="UP000184440">
    <property type="component" value="Unassembled WGS sequence"/>
</dbReference>
<protein>
    <submittedName>
        <fullName evidence="6">Transcriptional regulator, TetR family</fullName>
    </submittedName>
</protein>
<evidence type="ECO:0000256" key="4">
    <source>
        <dbReference type="PROSITE-ProRule" id="PRU00335"/>
    </source>
</evidence>
<dbReference type="PANTHER" id="PTHR30055">
    <property type="entry name" value="HTH-TYPE TRANSCRIPTIONAL REGULATOR RUTR"/>
    <property type="match status" value="1"/>
</dbReference>
<keyword evidence="2 4" id="KW-0238">DNA-binding</keyword>
<evidence type="ECO:0000256" key="2">
    <source>
        <dbReference type="ARBA" id="ARBA00023125"/>
    </source>
</evidence>
<dbReference type="PANTHER" id="PTHR30055:SF234">
    <property type="entry name" value="HTH-TYPE TRANSCRIPTIONAL REGULATOR BETI"/>
    <property type="match status" value="1"/>
</dbReference>
<evidence type="ECO:0000259" key="5">
    <source>
        <dbReference type="PROSITE" id="PS50977"/>
    </source>
</evidence>
<dbReference type="InterPro" id="IPR009057">
    <property type="entry name" value="Homeodomain-like_sf"/>
</dbReference>
<accession>A0A1M7RJ32</accession>
<dbReference type="OrthoDB" id="9806334at2"/>
<sequence length="202" mass="21572">MAAAGSTRDAARTRRTLLDAAVRAVLAHGATVSLEAVAREAGVSKGGLLHHFPSKDALFTGLVDDLLDQFTAAVEAQLDPHDDRPGRLARAYVRAIFADLEPADSAENTREHTTLMAALGHLPQVLARAQEDGRRWKAAFAADGLHPQRSTLVIRAADGTATASLYEGRLEPGELTETRDLLLALTEETGPLWEGLPRAEPG</sequence>
<keyword evidence="1" id="KW-0805">Transcription regulation</keyword>
<dbReference type="PRINTS" id="PR00455">
    <property type="entry name" value="HTHTETR"/>
</dbReference>
<dbReference type="SUPFAM" id="SSF46689">
    <property type="entry name" value="Homeodomain-like"/>
    <property type="match status" value="1"/>
</dbReference>
<feature type="DNA-binding region" description="H-T-H motif" evidence="4">
    <location>
        <begin position="33"/>
        <end position="52"/>
    </location>
</feature>
<dbReference type="GO" id="GO:0003700">
    <property type="term" value="F:DNA-binding transcription factor activity"/>
    <property type="evidence" value="ECO:0007669"/>
    <property type="project" value="TreeGrafter"/>
</dbReference>
<dbReference type="GO" id="GO:0000976">
    <property type="term" value="F:transcription cis-regulatory region binding"/>
    <property type="evidence" value="ECO:0007669"/>
    <property type="project" value="TreeGrafter"/>
</dbReference>
<evidence type="ECO:0000313" key="6">
    <source>
        <dbReference type="EMBL" id="SHN46162.1"/>
    </source>
</evidence>
<evidence type="ECO:0000256" key="3">
    <source>
        <dbReference type="ARBA" id="ARBA00023163"/>
    </source>
</evidence>
<gene>
    <name evidence="6" type="ORF">SAMN05443668_1145</name>
</gene>
<dbReference type="InterPro" id="IPR050109">
    <property type="entry name" value="HTH-type_TetR-like_transc_reg"/>
</dbReference>
<dbReference type="PROSITE" id="PS50977">
    <property type="entry name" value="HTH_TETR_2"/>
    <property type="match status" value="1"/>
</dbReference>
<dbReference type="EMBL" id="FRCS01000014">
    <property type="protein sequence ID" value="SHN46162.1"/>
    <property type="molecule type" value="Genomic_DNA"/>
</dbReference>
<dbReference type="InterPro" id="IPR001647">
    <property type="entry name" value="HTH_TetR"/>
</dbReference>
<feature type="domain" description="HTH tetR-type" evidence="5">
    <location>
        <begin position="11"/>
        <end position="70"/>
    </location>
</feature>
<evidence type="ECO:0000313" key="7">
    <source>
        <dbReference type="Proteomes" id="UP000184440"/>
    </source>
</evidence>
<dbReference type="Gene3D" id="1.10.357.10">
    <property type="entry name" value="Tetracycline Repressor, domain 2"/>
    <property type="match status" value="1"/>
</dbReference>
<name>A0A1M7RJ32_9ACTN</name>
<reference evidence="6 7" key="1">
    <citation type="submission" date="2016-11" db="EMBL/GenBank/DDBJ databases">
        <authorList>
            <person name="Jaros S."/>
            <person name="Januszkiewicz K."/>
            <person name="Wedrychowicz H."/>
        </authorList>
    </citation>
    <scope>NUCLEOTIDE SEQUENCE [LARGE SCALE GENOMIC DNA]</scope>
    <source>
        <strain evidence="6 7">DSM 46144</strain>
    </source>
</reference>
<keyword evidence="7" id="KW-1185">Reference proteome</keyword>
<dbReference type="InterPro" id="IPR041479">
    <property type="entry name" value="TetR_CgmR_C"/>
</dbReference>
<organism evidence="6 7">
    <name type="scientific">Cryptosporangium aurantiacum</name>
    <dbReference type="NCBI Taxonomy" id="134849"/>
    <lineage>
        <taxon>Bacteria</taxon>
        <taxon>Bacillati</taxon>
        <taxon>Actinomycetota</taxon>
        <taxon>Actinomycetes</taxon>
        <taxon>Cryptosporangiales</taxon>
        <taxon>Cryptosporangiaceae</taxon>
        <taxon>Cryptosporangium</taxon>
    </lineage>
</organism>
<dbReference type="STRING" id="134849.SAMN05443668_1145"/>
<evidence type="ECO:0000256" key="1">
    <source>
        <dbReference type="ARBA" id="ARBA00023015"/>
    </source>
</evidence>
<proteinExistence type="predicted"/>